<proteinExistence type="predicted"/>
<evidence type="ECO:0000256" key="1">
    <source>
        <dbReference type="SAM" id="Coils"/>
    </source>
</evidence>
<sequence>MKKIERMREWLQENIVKRKVIFFAVIFTAWVALLFGAYTSPKRQVYTQEQLMTKRSFSNGTGEIEITSQTYSPKTGIIVLEIETSDMTSSVERGIDPNRLEWKLYSPNPSSETSMEVIPVSDKKISVIIRNVPKNFGVFAMDIKNKSVKLNDVNVDISASSDEDKTKAKTTAGEDTVQFFVATQNDKLKTKTIKNISREDFALAEIKKEKDFQKGQKKKLNDAIKKIKDSISDDENTKVSYQEEAKYLTGDDLTNNQKNIDTVDTSIQNKNEQIATASDNVSKVNERITALEKKEKAIKNGTFEFSNAIQTIKMK</sequence>
<organism evidence="3 4">
    <name type="scientific">Streptococcus salivarius</name>
    <dbReference type="NCBI Taxonomy" id="1304"/>
    <lineage>
        <taxon>Bacteria</taxon>
        <taxon>Bacillati</taxon>
        <taxon>Bacillota</taxon>
        <taxon>Bacilli</taxon>
        <taxon>Lactobacillales</taxon>
        <taxon>Streptococcaceae</taxon>
        <taxon>Streptococcus</taxon>
    </lineage>
</organism>
<dbReference type="EMBL" id="JAQMJT010000013">
    <property type="protein sequence ID" value="MDB8614605.1"/>
    <property type="molecule type" value="Genomic_DNA"/>
</dbReference>
<name>A0AAW6D8R8_STRSL</name>
<comment type="caution">
    <text evidence="3">The sequence shown here is derived from an EMBL/GenBank/DDBJ whole genome shotgun (WGS) entry which is preliminary data.</text>
</comment>
<gene>
    <name evidence="3" type="ORF">PNU26_09380</name>
</gene>
<keyword evidence="2" id="KW-1133">Transmembrane helix</keyword>
<evidence type="ECO:0000313" key="3">
    <source>
        <dbReference type="EMBL" id="MDB8614605.1"/>
    </source>
</evidence>
<accession>A0AAW6D8R8</accession>
<keyword evidence="2" id="KW-0472">Membrane</keyword>
<reference evidence="3" key="1">
    <citation type="submission" date="2023-01" db="EMBL/GenBank/DDBJ databases">
        <title>Human gut microbiome strain richness.</title>
        <authorList>
            <person name="Chen-Liaw A."/>
        </authorList>
    </citation>
    <scope>NUCLEOTIDE SEQUENCE</scope>
    <source>
        <strain evidence="3">1001095st1_G4_1001095IJ_161003</strain>
    </source>
</reference>
<feature type="transmembrane region" description="Helical" evidence="2">
    <location>
        <begin position="20"/>
        <end position="38"/>
    </location>
</feature>
<evidence type="ECO:0000256" key="2">
    <source>
        <dbReference type="SAM" id="Phobius"/>
    </source>
</evidence>
<protein>
    <submittedName>
        <fullName evidence="3">Uncharacterized protein</fullName>
    </submittedName>
</protein>
<keyword evidence="1" id="KW-0175">Coiled coil</keyword>
<feature type="coiled-coil region" evidence="1">
    <location>
        <begin position="267"/>
        <end position="294"/>
    </location>
</feature>
<evidence type="ECO:0000313" key="4">
    <source>
        <dbReference type="Proteomes" id="UP001210204"/>
    </source>
</evidence>
<feature type="coiled-coil region" evidence="1">
    <location>
        <begin position="203"/>
        <end position="237"/>
    </location>
</feature>
<keyword evidence="2" id="KW-0812">Transmembrane</keyword>
<dbReference type="AlphaFoldDB" id="A0AAW6D8R8"/>
<dbReference type="Proteomes" id="UP001210204">
    <property type="component" value="Unassembled WGS sequence"/>
</dbReference>
<dbReference type="RefSeq" id="WP_230310607.1">
    <property type="nucleotide sequence ID" value="NZ_JADOZZ010000014.1"/>
</dbReference>